<evidence type="ECO:0000313" key="2">
    <source>
        <dbReference type="Proteomes" id="UP000192247"/>
    </source>
</evidence>
<comment type="caution">
    <text evidence="1">The sequence shown here is derived from an EMBL/GenBank/DDBJ whole genome shotgun (WGS) entry which is preliminary data.</text>
</comment>
<name>A0A1V9XAI7_9ACAR</name>
<dbReference type="InParanoid" id="A0A1V9XAI7"/>
<accession>A0A1V9XAI7</accession>
<dbReference type="AlphaFoldDB" id="A0A1V9XAI7"/>
<reference evidence="1 2" key="1">
    <citation type="journal article" date="2017" name="Gigascience">
        <title>Draft genome of the honey bee ectoparasitic mite, Tropilaelaps mercedesae, is shaped by the parasitic life history.</title>
        <authorList>
            <person name="Dong X."/>
            <person name="Armstrong S.D."/>
            <person name="Xia D."/>
            <person name="Makepeace B.L."/>
            <person name="Darby A.C."/>
            <person name="Kadowaki T."/>
        </authorList>
    </citation>
    <scope>NUCLEOTIDE SEQUENCE [LARGE SCALE GENOMIC DNA]</scope>
    <source>
        <strain evidence="1">Wuxi-XJTLU</strain>
    </source>
</reference>
<protein>
    <submittedName>
        <fullName evidence="1">Uncharacterized protein</fullName>
    </submittedName>
</protein>
<keyword evidence="2" id="KW-1185">Reference proteome</keyword>
<evidence type="ECO:0000313" key="1">
    <source>
        <dbReference type="EMBL" id="OQR70378.1"/>
    </source>
</evidence>
<dbReference type="EMBL" id="MNPL01017727">
    <property type="protein sequence ID" value="OQR70378.1"/>
    <property type="molecule type" value="Genomic_DNA"/>
</dbReference>
<dbReference type="Proteomes" id="UP000192247">
    <property type="component" value="Unassembled WGS sequence"/>
</dbReference>
<proteinExistence type="predicted"/>
<organism evidence="1 2">
    <name type="scientific">Tropilaelaps mercedesae</name>
    <dbReference type="NCBI Taxonomy" id="418985"/>
    <lineage>
        <taxon>Eukaryota</taxon>
        <taxon>Metazoa</taxon>
        <taxon>Ecdysozoa</taxon>
        <taxon>Arthropoda</taxon>
        <taxon>Chelicerata</taxon>
        <taxon>Arachnida</taxon>
        <taxon>Acari</taxon>
        <taxon>Parasitiformes</taxon>
        <taxon>Mesostigmata</taxon>
        <taxon>Gamasina</taxon>
        <taxon>Dermanyssoidea</taxon>
        <taxon>Laelapidae</taxon>
        <taxon>Tropilaelaps</taxon>
    </lineage>
</organism>
<sequence>MKVFCINRERQRRTPARVRSQVRLRGAETVQTDLPANDLKPERHPPVMFSGRELFEAGTSGRKGVCTGTVSTATRTRRANKVWPA</sequence>
<gene>
    <name evidence="1" type="ORF">BIW11_04174</name>
</gene>